<name>A0AAV7VLC8_PLEWA</name>
<keyword evidence="3" id="KW-1185">Reference proteome</keyword>
<evidence type="ECO:0000313" key="3">
    <source>
        <dbReference type="Proteomes" id="UP001066276"/>
    </source>
</evidence>
<dbReference type="AlphaFoldDB" id="A0AAV7VLC8"/>
<feature type="region of interest" description="Disordered" evidence="1">
    <location>
        <begin position="33"/>
        <end position="82"/>
    </location>
</feature>
<proteinExistence type="predicted"/>
<evidence type="ECO:0000313" key="2">
    <source>
        <dbReference type="EMBL" id="KAJ1201582.1"/>
    </source>
</evidence>
<reference evidence="2" key="1">
    <citation type="journal article" date="2022" name="bioRxiv">
        <title>Sequencing and chromosome-scale assembly of the giantPleurodeles waltlgenome.</title>
        <authorList>
            <person name="Brown T."/>
            <person name="Elewa A."/>
            <person name="Iarovenko S."/>
            <person name="Subramanian E."/>
            <person name="Araus A.J."/>
            <person name="Petzold A."/>
            <person name="Susuki M."/>
            <person name="Suzuki K.-i.T."/>
            <person name="Hayashi T."/>
            <person name="Toyoda A."/>
            <person name="Oliveira C."/>
            <person name="Osipova E."/>
            <person name="Leigh N.D."/>
            <person name="Simon A."/>
            <person name="Yun M.H."/>
        </authorList>
    </citation>
    <scope>NUCLEOTIDE SEQUENCE</scope>
    <source>
        <strain evidence="2">20211129_DDA</strain>
        <tissue evidence="2">Liver</tissue>
    </source>
</reference>
<accession>A0AAV7VLC8</accession>
<sequence>MRNQSWAKPGQVRFRRFASLCVGGVDAAGLQIGTGSVNQGGPRTREQRHLASNSGSRWRMAQGDSTLPRLTKDNQRSSRAALGVESPVVGIRGPLGFQHRRTDCASPRGAYPKRAPHRAAPAKDQCPCYKKDHCNGHGFLAVTLVLDHDGSSLHALRLSALLPISLCCSMFPVNQDVCSSLVYKEGDCDIPCALLLQGGAEMD</sequence>
<dbReference type="EMBL" id="JANPWB010000003">
    <property type="protein sequence ID" value="KAJ1201582.1"/>
    <property type="molecule type" value="Genomic_DNA"/>
</dbReference>
<gene>
    <name evidence="2" type="ORF">NDU88_005390</name>
</gene>
<evidence type="ECO:0000256" key="1">
    <source>
        <dbReference type="SAM" id="MobiDB-lite"/>
    </source>
</evidence>
<comment type="caution">
    <text evidence="2">The sequence shown here is derived from an EMBL/GenBank/DDBJ whole genome shotgun (WGS) entry which is preliminary data.</text>
</comment>
<protein>
    <submittedName>
        <fullName evidence="2">Uncharacterized protein</fullName>
    </submittedName>
</protein>
<organism evidence="2 3">
    <name type="scientific">Pleurodeles waltl</name>
    <name type="common">Iberian ribbed newt</name>
    <dbReference type="NCBI Taxonomy" id="8319"/>
    <lineage>
        <taxon>Eukaryota</taxon>
        <taxon>Metazoa</taxon>
        <taxon>Chordata</taxon>
        <taxon>Craniata</taxon>
        <taxon>Vertebrata</taxon>
        <taxon>Euteleostomi</taxon>
        <taxon>Amphibia</taxon>
        <taxon>Batrachia</taxon>
        <taxon>Caudata</taxon>
        <taxon>Salamandroidea</taxon>
        <taxon>Salamandridae</taxon>
        <taxon>Pleurodelinae</taxon>
        <taxon>Pleurodeles</taxon>
    </lineage>
</organism>
<dbReference type="Proteomes" id="UP001066276">
    <property type="component" value="Chromosome 2_1"/>
</dbReference>